<protein>
    <submittedName>
        <fullName evidence="1">Uncharacterized protein</fullName>
    </submittedName>
</protein>
<reference evidence="1" key="1">
    <citation type="submission" date="2023-04" db="EMBL/GenBank/DDBJ databases">
        <title>Draft Genome sequencing of Naganishia species isolated from polar environments using Oxford Nanopore Technology.</title>
        <authorList>
            <person name="Leo P."/>
            <person name="Venkateswaran K."/>
        </authorList>
    </citation>
    <scope>NUCLEOTIDE SEQUENCE</scope>
    <source>
        <strain evidence="1">DBVPG 5303</strain>
    </source>
</reference>
<sequence>MVFSLFPSRSRSRDYDIDNSEKKKRKYSRKDILITVALLSFPSLAAVLQLFTFISGPGTRYWTVTVKTESFGVVKVGALGVCPEKGPDREKAKRRTHLVWALPALSGVLLLLCITVDYALIGALKKDRILDMTPAGTPVDGAVQDLEEREQVETKGYTEKLQDRAQHKRNGLFDGFGVFTGGGGGSSGQQDAEKQQATNGGVVGAGASAFIANMFGRSDPNGPPKLSAYD</sequence>
<comment type="caution">
    <text evidence="1">The sequence shown here is derived from an EMBL/GenBank/DDBJ whole genome shotgun (WGS) entry which is preliminary data.</text>
</comment>
<proteinExistence type="predicted"/>
<organism evidence="1 2">
    <name type="scientific">Naganishia onofrii</name>
    <dbReference type="NCBI Taxonomy" id="1851511"/>
    <lineage>
        <taxon>Eukaryota</taxon>
        <taxon>Fungi</taxon>
        <taxon>Dikarya</taxon>
        <taxon>Basidiomycota</taxon>
        <taxon>Agaricomycotina</taxon>
        <taxon>Tremellomycetes</taxon>
        <taxon>Filobasidiales</taxon>
        <taxon>Filobasidiaceae</taxon>
        <taxon>Naganishia</taxon>
    </lineage>
</organism>
<dbReference type="Proteomes" id="UP001234202">
    <property type="component" value="Unassembled WGS sequence"/>
</dbReference>
<evidence type="ECO:0000313" key="1">
    <source>
        <dbReference type="EMBL" id="KAJ9117697.1"/>
    </source>
</evidence>
<accession>A0ACC2X1D9</accession>
<name>A0ACC2X1D9_9TREE</name>
<keyword evidence="2" id="KW-1185">Reference proteome</keyword>
<evidence type="ECO:0000313" key="2">
    <source>
        <dbReference type="Proteomes" id="UP001234202"/>
    </source>
</evidence>
<dbReference type="EMBL" id="JASBWV010000031">
    <property type="protein sequence ID" value="KAJ9117697.1"/>
    <property type="molecule type" value="Genomic_DNA"/>
</dbReference>
<gene>
    <name evidence="1" type="ORF">QFC24_006411</name>
</gene>